<proteinExistence type="predicted"/>
<sequence length="135" mass="14497">MAYMDFNAAYAAPALVAPAPQAEEVLERTGFSPLEWKVIALAHRDRLSSLAEPGPLSRALGSVFGLGTSSRLADPKLEAVRRLAVHAWHKGYALPVSELEAFKAEGFTIAQAETLLASVGTARATRTAPRRERLA</sequence>
<dbReference type="EMBL" id="JAHKRT010000005">
    <property type="protein sequence ID" value="MBU3078525.1"/>
    <property type="molecule type" value="Genomic_DNA"/>
</dbReference>
<evidence type="ECO:0000313" key="1">
    <source>
        <dbReference type="EMBL" id="MBU3078525.1"/>
    </source>
</evidence>
<dbReference type="Proteomes" id="UP000776276">
    <property type="component" value="Unassembled WGS sequence"/>
</dbReference>
<keyword evidence="2" id="KW-1185">Reference proteome</keyword>
<name>A0ABS6BJP6_9SPHN</name>
<evidence type="ECO:0000313" key="2">
    <source>
        <dbReference type="Proteomes" id="UP000776276"/>
    </source>
</evidence>
<protein>
    <submittedName>
        <fullName evidence="1">Uncharacterized protein</fullName>
    </submittedName>
</protein>
<gene>
    <name evidence="1" type="ORF">KOF26_11650</name>
</gene>
<reference evidence="1 2" key="1">
    <citation type="submission" date="2021-06" db="EMBL/GenBank/DDBJ databases">
        <title>Sphingomonas sp. XMGL2, whole genome shotgun sequencing project.</title>
        <authorList>
            <person name="Zhao G."/>
            <person name="Shen L."/>
        </authorList>
    </citation>
    <scope>NUCLEOTIDE SEQUENCE [LARGE SCALE GENOMIC DNA]</scope>
    <source>
        <strain evidence="1 2">XMGL2</strain>
    </source>
</reference>
<comment type="caution">
    <text evidence="1">The sequence shown here is derived from an EMBL/GenBank/DDBJ whole genome shotgun (WGS) entry which is preliminary data.</text>
</comment>
<accession>A0ABS6BJP6</accession>
<organism evidence="1 2">
    <name type="scientific">Sphingomonas quercus</name>
    <dbReference type="NCBI Taxonomy" id="2842451"/>
    <lineage>
        <taxon>Bacteria</taxon>
        <taxon>Pseudomonadati</taxon>
        <taxon>Pseudomonadota</taxon>
        <taxon>Alphaproteobacteria</taxon>
        <taxon>Sphingomonadales</taxon>
        <taxon>Sphingomonadaceae</taxon>
        <taxon>Sphingomonas</taxon>
    </lineage>
</organism>